<keyword evidence="1" id="KW-0472">Membrane</keyword>
<evidence type="ECO:0000313" key="2">
    <source>
        <dbReference type="EMBL" id="MBB5617245.1"/>
    </source>
</evidence>
<sequence>MIPDLMNSEPLTLIVLAVLAWIALAVVARRHP</sequence>
<reference evidence="2 3" key="1">
    <citation type="submission" date="2020-08" db="EMBL/GenBank/DDBJ databases">
        <title>Sequencing the genomes of 1000 actinobacteria strains.</title>
        <authorList>
            <person name="Klenk H.-P."/>
        </authorList>
    </citation>
    <scope>NUCLEOTIDE SEQUENCE [LARGE SCALE GENOMIC DNA]</scope>
    <source>
        <strain evidence="2 3">DSM 23889</strain>
    </source>
</reference>
<feature type="transmembrane region" description="Helical" evidence="1">
    <location>
        <begin position="12"/>
        <end position="28"/>
    </location>
</feature>
<gene>
    <name evidence="2" type="ORF">BJ959_000741</name>
</gene>
<accession>A0A840X7X2</accession>
<keyword evidence="1" id="KW-1133">Transmembrane helix</keyword>
<comment type="caution">
    <text evidence="2">The sequence shown here is derived from an EMBL/GenBank/DDBJ whole genome shotgun (WGS) entry which is preliminary data.</text>
</comment>
<protein>
    <submittedName>
        <fullName evidence="2">Uncharacterized protein</fullName>
    </submittedName>
</protein>
<evidence type="ECO:0000256" key="1">
    <source>
        <dbReference type="SAM" id="Phobius"/>
    </source>
</evidence>
<dbReference type="AlphaFoldDB" id="A0A840X7X2"/>
<name>A0A840X7X2_9MICO</name>
<keyword evidence="1" id="KW-0812">Transmembrane</keyword>
<dbReference type="Proteomes" id="UP000552883">
    <property type="component" value="Unassembled WGS sequence"/>
</dbReference>
<dbReference type="EMBL" id="JACHBS010000001">
    <property type="protein sequence ID" value="MBB5617245.1"/>
    <property type="molecule type" value="Genomic_DNA"/>
</dbReference>
<proteinExistence type="predicted"/>
<organism evidence="2 3">
    <name type="scientific">Microcella frigidaquae</name>
    <dbReference type="NCBI Taxonomy" id="424758"/>
    <lineage>
        <taxon>Bacteria</taxon>
        <taxon>Bacillati</taxon>
        <taxon>Actinomycetota</taxon>
        <taxon>Actinomycetes</taxon>
        <taxon>Micrococcales</taxon>
        <taxon>Microbacteriaceae</taxon>
        <taxon>Microcella</taxon>
    </lineage>
</organism>
<keyword evidence="3" id="KW-1185">Reference proteome</keyword>
<evidence type="ECO:0000313" key="3">
    <source>
        <dbReference type="Proteomes" id="UP000552883"/>
    </source>
</evidence>